<dbReference type="PROSITE" id="PS00122">
    <property type="entry name" value="CARBOXYLESTERASE_B_1"/>
    <property type="match status" value="1"/>
</dbReference>
<evidence type="ECO:0000256" key="1">
    <source>
        <dbReference type="ARBA" id="ARBA00005964"/>
    </source>
</evidence>
<comment type="caution">
    <text evidence="5">The sequence shown here is derived from an EMBL/GenBank/DDBJ whole genome shotgun (WGS) entry which is preliminary data.</text>
</comment>
<dbReference type="EC" id="3.1.1.-" evidence="3"/>
<dbReference type="InterPro" id="IPR029058">
    <property type="entry name" value="AB_hydrolase_fold"/>
</dbReference>
<dbReference type="EMBL" id="BPRH01003115">
    <property type="protein sequence ID" value="GJF08120.1"/>
    <property type="molecule type" value="Genomic_DNA"/>
</dbReference>
<comment type="similarity">
    <text evidence="1 3">Belongs to the type-B carboxylesterase/lipase family.</text>
</comment>
<evidence type="ECO:0000313" key="6">
    <source>
        <dbReference type="Proteomes" id="UP001060504"/>
    </source>
</evidence>
<dbReference type="InterPro" id="IPR019826">
    <property type="entry name" value="Carboxylesterase_B_AS"/>
</dbReference>
<gene>
    <name evidence="5" type="ORF">NGTWS1702_29780</name>
</gene>
<dbReference type="InterPro" id="IPR019819">
    <property type="entry name" value="Carboxylesterase_B_CS"/>
</dbReference>
<dbReference type="Proteomes" id="UP001060504">
    <property type="component" value="Unassembled WGS sequence"/>
</dbReference>
<proteinExistence type="inferred from homology"/>
<organism evidence="5 6">
    <name type="scientific">Mycolicibacterium cyprinidarum</name>
    <dbReference type="NCBI Taxonomy" id="2860311"/>
    <lineage>
        <taxon>Bacteria</taxon>
        <taxon>Bacillati</taxon>
        <taxon>Actinomycetota</taxon>
        <taxon>Actinomycetes</taxon>
        <taxon>Mycobacteriales</taxon>
        <taxon>Mycobacteriaceae</taxon>
        <taxon>Mycolicibacterium</taxon>
    </lineage>
</organism>
<evidence type="ECO:0000313" key="5">
    <source>
        <dbReference type="EMBL" id="GJF08120.1"/>
    </source>
</evidence>
<dbReference type="InterPro" id="IPR050309">
    <property type="entry name" value="Type-B_Carboxylest/Lipase"/>
</dbReference>
<name>A0ABQ4V2D9_9MYCO</name>
<protein>
    <recommendedName>
        <fullName evidence="3">Carboxylic ester hydrolase</fullName>
        <ecNumber evidence="3">3.1.1.-</ecNumber>
    </recommendedName>
</protein>
<evidence type="ECO:0000259" key="4">
    <source>
        <dbReference type="Pfam" id="PF00135"/>
    </source>
</evidence>
<dbReference type="PROSITE" id="PS00941">
    <property type="entry name" value="CARBOXYLESTERASE_B_2"/>
    <property type="match status" value="1"/>
</dbReference>
<keyword evidence="2 3" id="KW-0378">Hydrolase</keyword>
<dbReference type="Pfam" id="PF00135">
    <property type="entry name" value="COesterase"/>
    <property type="match status" value="1"/>
</dbReference>
<evidence type="ECO:0000256" key="2">
    <source>
        <dbReference type="ARBA" id="ARBA00022801"/>
    </source>
</evidence>
<dbReference type="Gene3D" id="3.40.50.1820">
    <property type="entry name" value="alpha/beta hydrolase"/>
    <property type="match status" value="1"/>
</dbReference>
<accession>A0ABQ4V2D9</accession>
<dbReference type="SUPFAM" id="SSF53474">
    <property type="entry name" value="alpha/beta-Hydrolases"/>
    <property type="match status" value="1"/>
</dbReference>
<keyword evidence="6" id="KW-1185">Reference proteome</keyword>
<sequence>MRIGPSPLSSEPVAPASRLGRVAVAVAVVVAMAVGCTRGREEPAAAPSDPALVQTATGVVRGLVGQDHRFFAGIPYAAPPVGPLRWKPAEPALKWDGVREAGRLGPRCIQDLGGDLELGRQTDEDCLTLNVWTPMATPDSAPAAPRPVMVWIHGGSFVNGSGGIYDAQRLAVRGDIIVVTINYRLGVLGFLAHPALGSAGDVGNYGLGDQQAALRWVRDNIAQFGGDPAKVTVAGESAGGMSVCDHLVAPGSQGLFDAAIIQSAPCQAQATLPVAQARSVDYAAEVGCADPESAAACLRALPVGKLRKPLWFYNIGEDKLIGPVTGTTTLPVDPVKGFAEGRAARVPVMIGTTRDEFTLFVALEYLHGGKSYSASDYPDLLAATFGDDSAAVAEQYPLTDFDSVPLAYSAAVTDGVFACVGDRMADALARDDDDAVYSYEFNDRGAPTPDPLRTLPFAVGASHSLELRYLFDVGGAPPFDAAQQKLSDQMIDYWSQFVTNGTPRAAGQPDWPDVGAADPVMSLQPDGSRMIADFEQAHHCEFWAALQ</sequence>
<reference evidence="5 6" key="1">
    <citation type="submission" date="2021-08" db="EMBL/GenBank/DDBJ databases">
        <title>Draft genome sequence of Mycolicibacterium sp. NGTWS1702 strain.</title>
        <authorList>
            <person name="Matsumoto M."/>
            <person name="Tang B.C.C."/>
            <person name="Machida Y."/>
            <person name="Matoyama H."/>
            <person name="Kishihara T."/>
            <person name="Sato S."/>
            <person name="Kondo I."/>
            <person name="Sano M."/>
            <person name="Kato G."/>
        </authorList>
    </citation>
    <scope>NUCLEOTIDE SEQUENCE [LARGE SCALE GENOMIC DNA]</scope>
    <source>
        <strain evidence="5 6">NGTWSNA01</strain>
    </source>
</reference>
<evidence type="ECO:0000256" key="3">
    <source>
        <dbReference type="RuleBase" id="RU361235"/>
    </source>
</evidence>
<dbReference type="PANTHER" id="PTHR11559">
    <property type="entry name" value="CARBOXYLESTERASE"/>
    <property type="match status" value="1"/>
</dbReference>
<dbReference type="GO" id="GO:0016787">
    <property type="term" value="F:hydrolase activity"/>
    <property type="evidence" value="ECO:0007669"/>
    <property type="project" value="UniProtKB-KW"/>
</dbReference>
<feature type="domain" description="Carboxylesterase type B" evidence="4">
    <location>
        <begin position="51"/>
        <end position="543"/>
    </location>
</feature>
<dbReference type="InterPro" id="IPR002018">
    <property type="entry name" value="CarbesteraseB"/>
</dbReference>